<evidence type="ECO:0000256" key="9">
    <source>
        <dbReference type="SAM" id="SignalP"/>
    </source>
</evidence>
<comment type="caution">
    <text evidence="11">The sequence shown here is derived from an EMBL/GenBank/DDBJ whole genome shotgun (WGS) entry which is preliminary data.</text>
</comment>
<comment type="similarity">
    <text evidence="3">Belongs to the glycosyl hydrolase 5 (cellulase A) family.</text>
</comment>
<evidence type="ECO:0000256" key="2">
    <source>
        <dbReference type="ARBA" id="ARBA00004613"/>
    </source>
</evidence>
<keyword evidence="12" id="KW-1185">Reference proteome</keyword>
<evidence type="ECO:0000313" key="11">
    <source>
        <dbReference type="EMBL" id="CAG8983980.1"/>
    </source>
</evidence>
<keyword evidence="7" id="KW-0378">Hydrolase</keyword>
<dbReference type="AlphaFoldDB" id="A0A9N9M3H2"/>
<proteinExistence type="inferred from homology"/>
<dbReference type="InterPro" id="IPR017853">
    <property type="entry name" value="GH"/>
</dbReference>
<sequence>MKLSILLSISSAFAVVKASLPAYAQCGGVNWSGDSSCASGFYCLKQNEWYSQCVPGASMFLRLIYHVCLTKCHLATVTAKPTTTTSGSPVPTTPVPPATSITSFAKADGNVFNINGKSQYFMGTNSYWIGFFTSNSDVDLVFSHLASTGLKVLRVWGFNDVNTIPGAGTVWFQSFVQGSAPTINTGPEGLQRLDYVVESAGKHGLSLIINFVNNWADYGGIPAYNKYYGLSSTNRTEWYASAAAQSQYQKYISTVVARYKNSPTVFAWELANEPRCNGCPTSVLTNWIKTTSAYIKSLDSKHMVTTGDEGFGIAGGTSYPWGPGEGIDWVENLKISTIDFGTAHLYPESWGEQDSFGKPWIDAHAAAAKALGKPFILEEYGSSTKPSILTWEQAVLDSGTAGDMYWQYGDSFSWGQTHNDGNSIYYGTDMYKTYVQDHAAAMAAKAV</sequence>
<dbReference type="Pfam" id="PF26410">
    <property type="entry name" value="GH5_mannosidase"/>
    <property type="match status" value="1"/>
</dbReference>
<protein>
    <recommendedName>
        <fullName evidence="4">mannan endo-1,4-beta-mannosidase</fullName>
        <ecNumber evidence="4">3.2.1.78</ecNumber>
    </recommendedName>
</protein>
<dbReference type="PROSITE" id="PS51164">
    <property type="entry name" value="CBM1_2"/>
    <property type="match status" value="1"/>
</dbReference>
<keyword evidence="6 9" id="KW-0732">Signal</keyword>
<dbReference type="PANTHER" id="PTHR31451">
    <property type="match status" value="1"/>
</dbReference>
<keyword evidence="5" id="KW-0964">Secreted</keyword>
<reference evidence="11" key="1">
    <citation type="submission" date="2021-07" db="EMBL/GenBank/DDBJ databases">
        <authorList>
            <person name="Durling M."/>
        </authorList>
    </citation>
    <scope>NUCLEOTIDE SEQUENCE</scope>
</reference>
<evidence type="ECO:0000256" key="1">
    <source>
        <dbReference type="ARBA" id="ARBA00001678"/>
    </source>
</evidence>
<dbReference type="GO" id="GO:0016985">
    <property type="term" value="F:mannan endo-1,4-beta-mannosidase activity"/>
    <property type="evidence" value="ECO:0007669"/>
    <property type="project" value="UniProtKB-EC"/>
</dbReference>
<evidence type="ECO:0000256" key="3">
    <source>
        <dbReference type="ARBA" id="ARBA00005641"/>
    </source>
</evidence>
<dbReference type="PANTHER" id="PTHR31451:SF39">
    <property type="entry name" value="MANNAN ENDO-1,4-BETA-MANNOSIDASE 1"/>
    <property type="match status" value="1"/>
</dbReference>
<dbReference type="InterPro" id="IPR001547">
    <property type="entry name" value="Glyco_hydro_5"/>
</dbReference>
<dbReference type="InterPro" id="IPR045053">
    <property type="entry name" value="MAN-like"/>
</dbReference>
<feature type="signal peptide" evidence="9">
    <location>
        <begin position="1"/>
        <end position="18"/>
    </location>
</feature>
<evidence type="ECO:0000256" key="6">
    <source>
        <dbReference type="ARBA" id="ARBA00022729"/>
    </source>
</evidence>
<evidence type="ECO:0000313" key="12">
    <source>
        <dbReference type="Proteomes" id="UP000701801"/>
    </source>
</evidence>
<comment type="catalytic activity">
    <reaction evidence="1">
        <text>Random hydrolysis of (1-&gt;4)-beta-D-mannosidic linkages in mannans, galactomannans and glucomannans.</text>
        <dbReference type="EC" id="3.2.1.78"/>
    </reaction>
</comment>
<dbReference type="SMART" id="SM00236">
    <property type="entry name" value="fCBD"/>
    <property type="match status" value="1"/>
</dbReference>
<dbReference type="InterPro" id="IPR035971">
    <property type="entry name" value="CBD_sf"/>
</dbReference>
<evidence type="ECO:0000256" key="4">
    <source>
        <dbReference type="ARBA" id="ARBA00012706"/>
    </source>
</evidence>
<feature type="domain" description="CBM1" evidence="10">
    <location>
        <begin position="18"/>
        <end position="54"/>
    </location>
</feature>
<dbReference type="PROSITE" id="PS00562">
    <property type="entry name" value="CBM1_1"/>
    <property type="match status" value="1"/>
</dbReference>
<feature type="chain" id="PRO_5040163612" description="mannan endo-1,4-beta-mannosidase" evidence="9">
    <location>
        <begin position="19"/>
        <end position="447"/>
    </location>
</feature>
<dbReference type="FunFam" id="3.20.20.80:FF:000076">
    <property type="entry name" value="Mannan endo-1,4-beta-mannosidase A"/>
    <property type="match status" value="1"/>
</dbReference>
<dbReference type="SUPFAM" id="SSF51445">
    <property type="entry name" value="(Trans)glycosidases"/>
    <property type="match status" value="1"/>
</dbReference>
<comment type="subcellular location">
    <subcellularLocation>
        <location evidence="2">Secreted</location>
    </subcellularLocation>
</comment>
<dbReference type="GO" id="GO:0030248">
    <property type="term" value="F:cellulose binding"/>
    <property type="evidence" value="ECO:0007669"/>
    <property type="project" value="InterPro"/>
</dbReference>
<dbReference type="GO" id="GO:0005576">
    <property type="term" value="C:extracellular region"/>
    <property type="evidence" value="ECO:0007669"/>
    <property type="project" value="UniProtKB-SubCell"/>
</dbReference>
<dbReference type="Pfam" id="PF00734">
    <property type="entry name" value="CBM_1"/>
    <property type="match status" value="1"/>
</dbReference>
<dbReference type="EC" id="3.2.1.78" evidence="4"/>
<dbReference type="SUPFAM" id="SSF57180">
    <property type="entry name" value="Cellulose-binding domain"/>
    <property type="match status" value="1"/>
</dbReference>
<gene>
    <name evidence="11" type="ORF">HYALB_00009582</name>
</gene>
<evidence type="ECO:0000256" key="7">
    <source>
        <dbReference type="ARBA" id="ARBA00022801"/>
    </source>
</evidence>
<evidence type="ECO:0000259" key="10">
    <source>
        <dbReference type="PROSITE" id="PS51164"/>
    </source>
</evidence>
<dbReference type="EMBL" id="CAJVRM010000746">
    <property type="protein sequence ID" value="CAG8983980.1"/>
    <property type="molecule type" value="Genomic_DNA"/>
</dbReference>
<keyword evidence="8" id="KW-0326">Glycosidase</keyword>
<name>A0A9N9M3H2_9HELO</name>
<evidence type="ECO:0000256" key="5">
    <source>
        <dbReference type="ARBA" id="ARBA00022525"/>
    </source>
</evidence>
<dbReference type="Gene3D" id="3.20.20.80">
    <property type="entry name" value="Glycosidases"/>
    <property type="match status" value="1"/>
</dbReference>
<accession>A0A9N9M3H2</accession>
<dbReference type="InterPro" id="IPR000254">
    <property type="entry name" value="CBD"/>
</dbReference>
<dbReference type="GO" id="GO:0046355">
    <property type="term" value="P:mannan catabolic process"/>
    <property type="evidence" value="ECO:0007669"/>
    <property type="project" value="UniProtKB-ARBA"/>
</dbReference>
<evidence type="ECO:0000256" key="8">
    <source>
        <dbReference type="ARBA" id="ARBA00023295"/>
    </source>
</evidence>
<dbReference type="OrthoDB" id="406631at2759"/>
<organism evidence="11 12">
    <name type="scientific">Hymenoscyphus albidus</name>
    <dbReference type="NCBI Taxonomy" id="595503"/>
    <lineage>
        <taxon>Eukaryota</taxon>
        <taxon>Fungi</taxon>
        <taxon>Dikarya</taxon>
        <taxon>Ascomycota</taxon>
        <taxon>Pezizomycotina</taxon>
        <taxon>Leotiomycetes</taxon>
        <taxon>Helotiales</taxon>
        <taxon>Helotiaceae</taxon>
        <taxon>Hymenoscyphus</taxon>
    </lineage>
</organism>
<dbReference type="Proteomes" id="UP000701801">
    <property type="component" value="Unassembled WGS sequence"/>
</dbReference>